<organism evidence="2 3">
    <name type="scientific">Treponema primitia (strain ATCC BAA-887 / DSM 12427 / ZAS-2)</name>
    <dbReference type="NCBI Taxonomy" id="545694"/>
    <lineage>
        <taxon>Bacteria</taxon>
        <taxon>Pseudomonadati</taxon>
        <taxon>Spirochaetota</taxon>
        <taxon>Spirochaetia</taxon>
        <taxon>Spirochaetales</taxon>
        <taxon>Treponemataceae</taxon>
        <taxon>Treponema</taxon>
    </lineage>
</organism>
<dbReference type="AlphaFoldDB" id="F5YQS7"/>
<reference evidence="2 3" key="2">
    <citation type="journal article" date="2011" name="ISME J.">
        <title>RNA-seq reveals cooperative metabolic interactions between two termite-gut spirochete species in co-culture.</title>
        <authorList>
            <person name="Rosenthal A.Z."/>
            <person name="Matson E.G."/>
            <person name="Eldar A."/>
            <person name="Leadbetter J.R."/>
        </authorList>
    </citation>
    <scope>NUCLEOTIDE SEQUENCE [LARGE SCALE GENOMIC DNA]</scope>
    <source>
        <strain evidence="3">ATCC BAA-887 / DSM 12427 / ZAS-2</strain>
    </source>
</reference>
<accession>F5YQS7</accession>
<dbReference type="STRING" id="545694.TREPR_1364"/>
<reference evidence="3" key="1">
    <citation type="submission" date="2009-12" db="EMBL/GenBank/DDBJ databases">
        <title>Complete sequence of Treponema primitia strain ZAS-2.</title>
        <authorList>
            <person name="Tetu S.G."/>
            <person name="Matson E."/>
            <person name="Ren Q."/>
            <person name="Seshadri R."/>
            <person name="Elbourne L."/>
            <person name="Hassan K.A."/>
            <person name="Durkin A."/>
            <person name="Radune D."/>
            <person name="Mohamoud Y."/>
            <person name="Shay R."/>
            <person name="Jin S."/>
            <person name="Zhang X."/>
            <person name="Lucey K."/>
            <person name="Ballor N.R."/>
            <person name="Ottesen E."/>
            <person name="Rosenthal R."/>
            <person name="Allen A."/>
            <person name="Leadbetter J.R."/>
            <person name="Paulsen I.T."/>
        </authorList>
    </citation>
    <scope>NUCLEOTIDE SEQUENCE [LARGE SCALE GENOMIC DNA]</scope>
    <source>
        <strain evidence="3">ATCC BAA-887 / DSM 12427 / ZAS-2</strain>
    </source>
</reference>
<evidence type="ECO:0000259" key="1">
    <source>
        <dbReference type="Pfam" id="PF19328"/>
    </source>
</evidence>
<dbReference type="InterPro" id="IPR045760">
    <property type="entry name" value="DAP_DH_C"/>
</dbReference>
<dbReference type="Gene3D" id="3.40.50.720">
    <property type="entry name" value="NAD(P)-binding Rossmann-like Domain"/>
    <property type="match status" value="1"/>
</dbReference>
<proteinExistence type="predicted"/>
<evidence type="ECO:0000313" key="3">
    <source>
        <dbReference type="Proteomes" id="UP000009223"/>
    </source>
</evidence>
<dbReference type="Pfam" id="PF19328">
    <property type="entry name" value="DAP_DH_C"/>
    <property type="match status" value="1"/>
</dbReference>
<dbReference type="KEGG" id="tpi:TREPR_1364"/>
<dbReference type="RefSeq" id="WP_015708726.1">
    <property type="nucleotide sequence ID" value="NC_015578.1"/>
</dbReference>
<dbReference type="SUPFAM" id="SSF51735">
    <property type="entry name" value="NAD(P)-binding Rossmann-fold domains"/>
    <property type="match status" value="1"/>
</dbReference>
<protein>
    <submittedName>
        <fullName evidence="2">Dihydrodipicolinate reductase</fullName>
    </submittedName>
</protein>
<dbReference type="EMBL" id="CP001843">
    <property type="protein sequence ID" value="AEF85071.1"/>
    <property type="molecule type" value="Genomic_DNA"/>
</dbReference>
<gene>
    <name evidence="2" type="ordered locus">TREPR_1364</name>
</gene>
<dbReference type="Proteomes" id="UP000009223">
    <property type="component" value="Chromosome"/>
</dbReference>
<evidence type="ECO:0000313" key="2">
    <source>
        <dbReference type="EMBL" id="AEF85071.1"/>
    </source>
</evidence>
<name>F5YQS7_TREPZ</name>
<keyword evidence="3" id="KW-1185">Reference proteome</keyword>
<sequence length="352" mass="37876">MQNVKVIIWGLGAMGSGMAEMLLGKKGVDIVGVVGRPDKEGKSMYDFLSIKRGNLPDVIIGSPEAVITEKAADVVLLCTDSFTAKAFERIQFILEKNINCITSAEEMSYPKAKEPELAKKIDEIARANGVSVLGTGINPGLIMDLLVITMTGCCKEVEHITSRRINSLSPFGPAVMEEQGIGITPESFRANVKTGELSGHVGFSESISMIADAIGWKLNDIKQSMEPIVTSVDRKSPYGFAKAGNVAGCAMKGYGYVDGDMKIEMDHPQQIEPEQVGVKTGDYVIIRGTPNINMINSPEVPGGIGTIAMCVNMIPQIINARPGLQTMITLPVPRAIMGDMRDMISEEAKIVK</sequence>
<dbReference type="NCBIfam" id="NF040740">
    <property type="entry name" value="ornith_Ord"/>
    <property type="match status" value="1"/>
</dbReference>
<dbReference type="InterPro" id="IPR036291">
    <property type="entry name" value="NAD(P)-bd_dom_sf"/>
</dbReference>
<dbReference type="eggNOG" id="COG3804">
    <property type="taxonomic scope" value="Bacteria"/>
</dbReference>
<dbReference type="CDD" id="cd24146">
    <property type="entry name" value="nat-AmDH_N_like"/>
    <property type="match status" value="1"/>
</dbReference>
<dbReference type="OrthoDB" id="9767616at2"/>
<dbReference type="HOGENOM" id="CLU_050509_1_1_12"/>
<feature type="domain" description="2,4-diaminopentanoate dehydrogenase C-terminal" evidence="1">
    <location>
        <begin position="141"/>
        <end position="345"/>
    </location>
</feature>